<organism evidence="6 7">
    <name type="scientific">candidate division CPR3 bacterium 4484_211</name>
    <dbReference type="NCBI Taxonomy" id="1968527"/>
    <lineage>
        <taxon>Bacteria</taxon>
        <taxon>Bacteria division CPR3</taxon>
    </lineage>
</organism>
<dbReference type="Proteomes" id="UP000192520">
    <property type="component" value="Unassembled WGS sequence"/>
</dbReference>
<dbReference type="EMBL" id="MZGJ01000018">
    <property type="protein sequence ID" value="OQX50811.1"/>
    <property type="molecule type" value="Genomic_DNA"/>
</dbReference>
<dbReference type="SUPFAM" id="SSF56281">
    <property type="entry name" value="Metallo-hydrolase/oxidoreductase"/>
    <property type="match status" value="1"/>
</dbReference>
<evidence type="ECO:0000256" key="2">
    <source>
        <dbReference type="ARBA" id="ARBA00022723"/>
    </source>
</evidence>
<evidence type="ECO:0000256" key="4">
    <source>
        <dbReference type="ARBA" id="ARBA00022833"/>
    </source>
</evidence>
<protein>
    <recommendedName>
        <fullName evidence="5">Metallo-beta-lactamase domain-containing protein</fullName>
    </recommendedName>
</protein>
<dbReference type="InterPro" id="IPR051453">
    <property type="entry name" value="MBL_Glyoxalase_II"/>
</dbReference>
<proteinExistence type="predicted"/>
<dbReference type="SMART" id="SM00849">
    <property type="entry name" value="Lactamase_B"/>
    <property type="match status" value="1"/>
</dbReference>
<keyword evidence="4" id="KW-0862">Zinc</keyword>
<dbReference type="Pfam" id="PF00753">
    <property type="entry name" value="Lactamase_B"/>
    <property type="match status" value="1"/>
</dbReference>
<dbReference type="InterPro" id="IPR036866">
    <property type="entry name" value="RibonucZ/Hydroxyglut_hydro"/>
</dbReference>
<evidence type="ECO:0000256" key="3">
    <source>
        <dbReference type="ARBA" id="ARBA00022801"/>
    </source>
</evidence>
<reference evidence="7" key="1">
    <citation type="submission" date="2017-03" db="EMBL/GenBank/DDBJ databases">
        <title>Novel pathways for hydrocarbon cycling and metabolic interdependencies in hydrothermal sediment communities.</title>
        <authorList>
            <person name="Dombrowski N."/>
            <person name="Seitz K."/>
            <person name="Teske A."/>
            <person name="Baker B."/>
        </authorList>
    </citation>
    <scope>NUCLEOTIDE SEQUENCE [LARGE SCALE GENOMIC DNA]</scope>
</reference>
<gene>
    <name evidence="6" type="ORF">B5M47_03090</name>
</gene>
<dbReference type="PANTHER" id="PTHR46233:SF3">
    <property type="entry name" value="HYDROXYACYLGLUTATHIONE HYDROLASE GLOC"/>
    <property type="match status" value="1"/>
</dbReference>
<evidence type="ECO:0000313" key="7">
    <source>
        <dbReference type="Proteomes" id="UP000192520"/>
    </source>
</evidence>
<dbReference type="GO" id="GO:0016787">
    <property type="term" value="F:hydrolase activity"/>
    <property type="evidence" value="ECO:0007669"/>
    <property type="project" value="UniProtKB-KW"/>
</dbReference>
<sequence>MTVLNFPVGQLQANCYFAVCEKSRKTIIIDPGGDADFLISQLKKHQCKPVMVIVTHGHFDHVLGVTDLKLCLNLPFYIHKDDLKIYQGAVKSSNYWLGQSAKMPLAKPDGFLTGGQIINFGQETLQVIHTPGHTPGGICLYNQKAKALFSGDTLFKNGIGRTDFSYGSSRQLRESLEKIFKLPGETKVYPGHGIQTTIEEEKANWANQLSS</sequence>
<keyword evidence="3" id="KW-0378">Hydrolase</keyword>
<dbReference type="CDD" id="cd06262">
    <property type="entry name" value="metallo-hydrolase-like_MBL-fold"/>
    <property type="match status" value="1"/>
</dbReference>
<feature type="domain" description="Metallo-beta-lactamase" evidence="5">
    <location>
        <begin position="12"/>
        <end position="192"/>
    </location>
</feature>
<dbReference type="PANTHER" id="PTHR46233">
    <property type="entry name" value="HYDROXYACYLGLUTATHIONE HYDROLASE GLOC"/>
    <property type="match status" value="1"/>
</dbReference>
<evidence type="ECO:0000256" key="1">
    <source>
        <dbReference type="ARBA" id="ARBA00001947"/>
    </source>
</evidence>
<evidence type="ECO:0000259" key="5">
    <source>
        <dbReference type="SMART" id="SM00849"/>
    </source>
</evidence>
<dbReference type="InterPro" id="IPR001279">
    <property type="entry name" value="Metallo-B-lactamas"/>
</dbReference>
<comment type="caution">
    <text evidence="6">The sequence shown here is derived from an EMBL/GenBank/DDBJ whole genome shotgun (WGS) entry which is preliminary data.</text>
</comment>
<dbReference type="Gene3D" id="3.60.15.10">
    <property type="entry name" value="Ribonuclease Z/Hydroxyacylglutathione hydrolase-like"/>
    <property type="match status" value="1"/>
</dbReference>
<comment type="cofactor">
    <cofactor evidence="1">
        <name>Zn(2+)</name>
        <dbReference type="ChEBI" id="CHEBI:29105"/>
    </cofactor>
</comment>
<accession>A0A1W9NXB8</accession>
<dbReference type="STRING" id="1968527.B5M47_03090"/>
<dbReference type="GO" id="GO:0046872">
    <property type="term" value="F:metal ion binding"/>
    <property type="evidence" value="ECO:0007669"/>
    <property type="project" value="UniProtKB-KW"/>
</dbReference>
<dbReference type="AlphaFoldDB" id="A0A1W9NXB8"/>
<evidence type="ECO:0000313" key="6">
    <source>
        <dbReference type="EMBL" id="OQX50811.1"/>
    </source>
</evidence>
<name>A0A1W9NXB8_UNCC3</name>
<keyword evidence="2" id="KW-0479">Metal-binding</keyword>